<dbReference type="PATRIC" id="fig|1440763.5.peg.822"/>
<dbReference type="Proteomes" id="UP000182987">
    <property type="component" value="Chromosome"/>
</dbReference>
<dbReference type="EMBL" id="CP017480">
    <property type="protein sequence ID" value="APG05241.1"/>
    <property type="molecule type" value="Genomic_DNA"/>
</dbReference>
<dbReference type="AlphaFoldDB" id="A0A0G9HEB6"/>
<dbReference type="RefSeq" id="WP_046966759.1">
    <property type="nucleotide sequence ID" value="NZ_CP017480.1"/>
</dbReference>
<accession>A0A0G9HEB6</accession>
<keyword evidence="2" id="KW-1185">Reference proteome</keyword>
<name>A0A0G9HEB6_9GAMM</name>
<dbReference type="Pfam" id="PF12843">
    <property type="entry name" value="QSregVF_b"/>
    <property type="match status" value="1"/>
</dbReference>
<dbReference type="STRING" id="1440763.BJI69_15935"/>
<protein>
    <submittedName>
        <fullName evidence="1">Cytoplasmic protein</fullName>
    </submittedName>
</protein>
<dbReference type="OrthoDB" id="9807855at2"/>
<dbReference type="InterPro" id="IPR024530">
    <property type="entry name" value="QSregVF_b"/>
</dbReference>
<proteinExistence type="predicted"/>
<gene>
    <name evidence="1" type="ORF">BJI69_15935</name>
</gene>
<dbReference type="KEGG" id="lrz:BJI69_15935"/>
<evidence type="ECO:0000313" key="1">
    <source>
        <dbReference type="EMBL" id="APG05241.1"/>
    </source>
</evidence>
<sequence>MTDPNDAFRADLAKLATAIMPFGKFKGRAIADLPGNYLAWFAREGFPPGELGRLLAIMLELDHNGLRRLLDPLRKASSSR</sequence>
<organism evidence="1 2">
    <name type="scientific">Luteibacter rhizovicinus DSM 16549</name>
    <dbReference type="NCBI Taxonomy" id="1440763"/>
    <lineage>
        <taxon>Bacteria</taxon>
        <taxon>Pseudomonadati</taxon>
        <taxon>Pseudomonadota</taxon>
        <taxon>Gammaproteobacteria</taxon>
        <taxon>Lysobacterales</taxon>
        <taxon>Rhodanobacteraceae</taxon>
        <taxon>Luteibacter</taxon>
    </lineage>
</organism>
<evidence type="ECO:0000313" key="2">
    <source>
        <dbReference type="Proteomes" id="UP000182987"/>
    </source>
</evidence>
<reference evidence="2" key="1">
    <citation type="submission" date="2016-09" db="EMBL/GenBank/DDBJ databases">
        <authorList>
            <person name="Lysoe E."/>
        </authorList>
    </citation>
    <scope>NUCLEOTIDE SEQUENCE [LARGE SCALE GENOMIC DNA]</scope>
    <source>
        <strain evidence="2">LJ96T</strain>
    </source>
</reference>